<feature type="transmembrane region" description="Helical" evidence="11">
    <location>
        <begin position="274"/>
        <end position="300"/>
    </location>
</feature>
<dbReference type="InterPro" id="IPR006068">
    <property type="entry name" value="ATPase_P-typ_cation-transptr_C"/>
</dbReference>
<dbReference type="GO" id="GO:0005391">
    <property type="term" value="F:P-type sodium:potassium-exchanging transporter activity"/>
    <property type="evidence" value="ECO:0007669"/>
    <property type="project" value="TreeGrafter"/>
</dbReference>
<evidence type="ECO:0000256" key="1">
    <source>
        <dbReference type="ARBA" id="ARBA00004127"/>
    </source>
</evidence>
<dbReference type="FunFam" id="2.70.150.10:FF:000160">
    <property type="entry name" value="Sarcoplasmic/endoplasmic reticulum calcium ATPase 1"/>
    <property type="match status" value="1"/>
</dbReference>
<name>A0A2H0CVR1_9BACT</name>
<dbReference type="NCBIfam" id="TIGR01494">
    <property type="entry name" value="ATPase_P-type"/>
    <property type="match status" value="2"/>
</dbReference>
<keyword evidence="7" id="KW-0460">Magnesium</keyword>
<feature type="transmembrane region" description="Helical" evidence="11">
    <location>
        <begin position="773"/>
        <end position="796"/>
    </location>
</feature>
<proteinExistence type="inferred from homology"/>
<dbReference type="SUPFAM" id="SSF81665">
    <property type="entry name" value="Calcium ATPase, transmembrane domain M"/>
    <property type="match status" value="1"/>
</dbReference>
<dbReference type="PRINTS" id="PR00120">
    <property type="entry name" value="HATPASE"/>
</dbReference>
<dbReference type="EMBL" id="PCTL01000018">
    <property type="protein sequence ID" value="PIP73528.1"/>
    <property type="molecule type" value="Genomic_DNA"/>
</dbReference>
<gene>
    <name evidence="13" type="ORF">COW88_01605</name>
</gene>
<dbReference type="GO" id="GO:0006883">
    <property type="term" value="P:intracellular sodium ion homeostasis"/>
    <property type="evidence" value="ECO:0007669"/>
    <property type="project" value="TreeGrafter"/>
</dbReference>
<keyword evidence="9 11" id="KW-1133">Transmembrane helix</keyword>
<feature type="transmembrane region" description="Helical" evidence="11">
    <location>
        <begin position="872"/>
        <end position="894"/>
    </location>
</feature>
<dbReference type="Pfam" id="PF00690">
    <property type="entry name" value="Cation_ATPase_N"/>
    <property type="match status" value="1"/>
</dbReference>
<keyword evidence="3" id="KW-0597">Phosphoprotein</keyword>
<feature type="transmembrane region" description="Helical" evidence="11">
    <location>
        <begin position="249"/>
        <end position="268"/>
    </location>
</feature>
<comment type="subcellular location">
    <subcellularLocation>
        <location evidence="1">Endomembrane system</location>
        <topology evidence="1">Multi-pass membrane protein</topology>
    </subcellularLocation>
</comment>
<accession>A0A2H0CVR1</accession>
<keyword evidence="4 11" id="KW-0812">Transmembrane</keyword>
<evidence type="ECO:0000256" key="2">
    <source>
        <dbReference type="ARBA" id="ARBA00005675"/>
    </source>
</evidence>
<dbReference type="Proteomes" id="UP000230638">
    <property type="component" value="Unassembled WGS sequence"/>
</dbReference>
<dbReference type="SUPFAM" id="SSF81653">
    <property type="entry name" value="Calcium ATPase, transduction domain A"/>
    <property type="match status" value="1"/>
</dbReference>
<dbReference type="InterPro" id="IPR004014">
    <property type="entry name" value="ATPase_P-typ_cation-transptr_N"/>
</dbReference>
<keyword evidence="8" id="KW-1278">Translocase</keyword>
<dbReference type="SUPFAM" id="SSF81660">
    <property type="entry name" value="Metal cation-transporting ATPase, ATP-binding domain N"/>
    <property type="match status" value="1"/>
</dbReference>
<dbReference type="GO" id="GO:0036376">
    <property type="term" value="P:sodium ion export across plasma membrane"/>
    <property type="evidence" value="ECO:0007669"/>
    <property type="project" value="TreeGrafter"/>
</dbReference>
<dbReference type="GO" id="GO:0012505">
    <property type="term" value="C:endomembrane system"/>
    <property type="evidence" value="ECO:0007669"/>
    <property type="project" value="UniProtKB-SubCell"/>
</dbReference>
<dbReference type="PANTHER" id="PTHR43294">
    <property type="entry name" value="SODIUM/POTASSIUM-TRANSPORTING ATPASE SUBUNIT ALPHA"/>
    <property type="match status" value="1"/>
</dbReference>
<dbReference type="Gene3D" id="3.40.1110.10">
    <property type="entry name" value="Calcium-transporting ATPase, cytoplasmic domain N"/>
    <property type="match status" value="1"/>
</dbReference>
<dbReference type="GO" id="GO:0016887">
    <property type="term" value="F:ATP hydrolysis activity"/>
    <property type="evidence" value="ECO:0007669"/>
    <property type="project" value="InterPro"/>
</dbReference>
<evidence type="ECO:0000256" key="7">
    <source>
        <dbReference type="ARBA" id="ARBA00022842"/>
    </source>
</evidence>
<dbReference type="InterPro" id="IPR044492">
    <property type="entry name" value="P_typ_ATPase_HD_dom"/>
</dbReference>
<dbReference type="SFLD" id="SFLDG00002">
    <property type="entry name" value="C1.7:_P-type_atpase_like"/>
    <property type="match status" value="1"/>
</dbReference>
<evidence type="ECO:0000256" key="4">
    <source>
        <dbReference type="ARBA" id="ARBA00022692"/>
    </source>
</evidence>
<reference evidence="13 14" key="1">
    <citation type="submission" date="2017-09" db="EMBL/GenBank/DDBJ databases">
        <title>Depth-based differentiation of microbial function through sediment-hosted aquifers and enrichment of novel symbionts in the deep terrestrial subsurface.</title>
        <authorList>
            <person name="Probst A.J."/>
            <person name="Ladd B."/>
            <person name="Jarett J.K."/>
            <person name="Geller-Mcgrath D.E."/>
            <person name="Sieber C.M."/>
            <person name="Emerson J.B."/>
            <person name="Anantharaman K."/>
            <person name="Thomas B.C."/>
            <person name="Malmstrom R."/>
            <person name="Stieglmeier M."/>
            <person name="Klingl A."/>
            <person name="Woyke T."/>
            <person name="Ryan C.M."/>
            <person name="Banfield J.F."/>
        </authorList>
    </citation>
    <scope>NUCLEOTIDE SEQUENCE [LARGE SCALE GENOMIC DNA]</scope>
    <source>
        <strain evidence="13">CG22_combo_CG10-13_8_21_14_all_47_15</strain>
    </source>
</reference>
<keyword evidence="6" id="KW-0067">ATP-binding</keyword>
<dbReference type="SUPFAM" id="SSF56784">
    <property type="entry name" value="HAD-like"/>
    <property type="match status" value="1"/>
</dbReference>
<dbReference type="AlphaFoldDB" id="A0A2H0CVR1"/>
<feature type="domain" description="Cation-transporting P-type ATPase N-terminal" evidence="12">
    <location>
        <begin position="7"/>
        <end position="81"/>
    </location>
</feature>
<evidence type="ECO:0000313" key="13">
    <source>
        <dbReference type="EMBL" id="PIP73528.1"/>
    </source>
</evidence>
<dbReference type="Pfam" id="PF08282">
    <property type="entry name" value="Hydrolase_3"/>
    <property type="match status" value="1"/>
</dbReference>
<evidence type="ECO:0000256" key="3">
    <source>
        <dbReference type="ARBA" id="ARBA00022553"/>
    </source>
</evidence>
<dbReference type="PRINTS" id="PR00119">
    <property type="entry name" value="CATATPASE"/>
</dbReference>
<dbReference type="Pfam" id="PF00689">
    <property type="entry name" value="Cation_ATPase_C"/>
    <property type="match status" value="1"/>
</dbReference>
<dbReference type="InterPro" id="IPR036412">
    <property type="entry name" value="HAD-like_sf"/>
</dbReference>
<dbReference type="InterPro" id="IPR023214">
    <property type="entry name" value="HAD_sf"/>
</dbReference>
<keyword evidence="5" id="KW-0547">Nucleotide-binding</keyword>
<protein>
    <recommendedName>
        <fullName evidence="12">Cation-transporting P-type ATPase N-terminal domain-containing protein</fullName>
    </recommendedName>
</protein>
<dbReference type="InterPro" id="IPR018303">
    <property type="entry name" value="ATPase_P-typ_P_site"/>
</dbReference>
<evidence type="ECO:0000259" key="12">
    <source>
        <dbReference type="SMART" id="SM00831"/>
    </source>
</evidence>
<dbReference type="GO" id="GO:0030007">
    <property type="term" value="P:intracellular potassium ion homeostasis"/>
    <property type="evidence" value="ECO:0007669"/>
    <property type="project" value="TreeGrafter"/>
</dbReference>
<dbReference type="Pfam" id="PF13246">
    <property type="entry name" value="Cation_ATPase"/>
    <property type="match status" value="1"/>
</dbReference>
<dbReference type="Gene3D" id="3.40.50.1000">
    <property type="entry name" value="HAD superfamily/HAD-like"/>
    <property type="match status" value="1"/>
</dbReference>
<dbReference type="PANTHER" id="PTHR43294:SF20">
    <property type="entry name" value="P-TYPE ATPASE"/>
    <property type="match status" value="1"/>
</dbReference>
<dbReference type="GO" id="GO:0005524">
    <property type="term" value="F:ATP binding"/>
    <property type="evidence" value="ECO:0007669"/>
    <property type="project" value="UniProtKB-KW"/>
</dbReference>
<keyword evidence="10 11" id="KW-0472">Membrane</keyword>
<dbReference type="GO" id="GO:1902600">
    <property type="term" value="P:proton transmembrane transport"/>
    <property type="evidence" value="ECO:0007669"/>
    <property type="project" value="TreeGrafter"/>
</dbReference>
<evidence type="ECO:0000256" key="6">
    <source>
        <dbReference type="ARBA" id="ARBA00022840"/>
    </source>
</evidence>
<dbReference type="GO" id="GO:0005886">
    <property type="term" value="C:plasma membrane"/>
    <property type="evidence" value="ECO:0007669"/>
    <property type="project" value="TreeGrafter"/>
</dbReference>
<dbReference type="SFLD" id="SFLDS00003">
    <property type="entry name" value="Haloacid_Dehalogenase"/>
    <property type="match status" value="1"/>
</dbReference>
<dbReference type="InterPro" id="IPR023298">
    <property type="entry name" value="ATPase_P-typ_TM_dom_sf"/>
</dbReference>
<comment type="caution">
    <text evidence="13">The sequence shown here is derived from an EMBL/GenBank/DDBJ whole genome shotgun (WGS) entry which is preliminary data.</text>
</comment>
<evidence type="ECO:0000256" key="10">
    <source>
        <dbReference type="ARBA" id="ARBA00023136"/>
    </source>
</evidence>
<dbReference type="SMART" id="SM00831">
    <property type="entry name" value="Cation_ATPase_N"/>
    <property type="match status" value="1"/>
</dbReference>
<dbReference type="InterPro" id="IPR001757">
    <property type="entry name" value="P_typ_ATPase"/>
</dbReference>
<dbReference type="Pfam" id="PF00122">
    <property type="entry name" value="E1-E2_ATPase"/>
    <property type="match status" value="1"/>
</dbReference>
<dbReference type="Gene3D" id="2.70.150.10">
    <property type="entry name" value="Calcium-transporting ATPase, cytoplasmic transduction domain A"/>
    <property type="match status" value="1"/>
</dbReference>
<evidence type="ECO:0000256" key="11">
    <source>
        <dbReference type="SAM" id="Phobius"/>
    </source>
</evidence>
<dbReference type="SFLD" id="SFLDF00027">
    <property type="entry name" value="p-type_atpase"/>
    <property type="match status" value="1"/>
</dbReference>
<feature type="transmembrane region" description="Helical" evidence="11">
    <location>
        <begin position="808"/>
        <end position="828"/>
    </location>
</feature>
<dbReference type="InterPro" id="IPR059000">
    <property type="entry name" value="ATPase_P-type_domA"/>
</dbReference>
<dbReference type="GO" id="GO:1990573">
    <property type="term" value="P:potassium ion import across plasma membrane"/>
    <property type="evidence" value="ECO:0007669"/>
    <property type="project" value="TreeGrafter"/>
</dbReference>
<dbReference type="InterPro" id="IPR008250">
    <property type="entry name" value="ATPase_P-typ_transduc_dom_A_sf"/>
</dbReference>
<dbReference type="Gene3D" id="1.20.1110.10">
    <property type="entry name" value="Calcium-transporting ATPase, transmembrane domain"/>
    <property type="match status" value="1"/>
</dbReference>
<evidence type="ECO:0000256" key="8">
    <source>
        <dbReference type="ARBA" id="ARBA00022967"/>
    </source>
</evidence>
<evidence type="ECO:0000256" key="5">
    <source>
        <dbReference type="ARBA" id="ARBA00022741"/>
    </source>
</evidence>
<dbReference type="InterPro" id="IPR023299">
    <property type="entry name" value="ATPase_P-typ_cyto_dom_N"/>
</dbReference>
<organism evidence="13 14">
    <name type="scientific">Candidatus Lloydbacteria bacterium CG22_combo_CG10-13_8_21_14_all_47_15</name>
    <dbReference type="NCBI Taxonomy" id="1974635"/>
    <lineage>
        <taxon>Bacteria</taxon>
        <taxon>Candidatus Lloydiibacteriota</taxon>
    </lineage>
</organism>
<sequence>MRRREILWHALPKGEIKNLLRTDFAKGLSQKIVEHRLSRYGDNALERGKRVSIVERAIRQLKSPLSLILIGAGVLTVVLKEFVDTTVIALAAGINIAVGVFQEGRASKAFEKLEASQEKFATVIRDGATQVVSARFLVPGDVIFVRAGTSVPADARIIDTKGVSVNEAALTGEWLSVVKEAKQAERNAPVTDRTNMLWMGTNVVSGSAHAVVVETGIRTEVGKIAKEIGTEWEQSTPLQHGIRRLARSIAFVTLGALVIIFMLGIFRGEPLAEMFLVAIAIAVAVVPEGLPAAVTVVLALGMESILKVNGLVKNLLAAETLGGTTVVLTDKTGTLTEARMKLKEIRPLLSIKHDPDRAVGTMGPSRLNEDTRMVLDIAILSTDAFAEGGPLGRIVPDEAVLHGSPVEQAILEAGFSYGLTRVFLEEEHPPLDSLEFQAENRFSASLNKKTSDGRERILFVTGAPEVLLAHASNVLSGGKAVPLTDEVRVILAKEYERESNEGFRVLATGYRQVKFSKFPEEMRESPIAAEKLLNEIVFGGFIAFHDPVRPGIETSVRMVREAGARVIMVTGDQAITARNIAREVGINISGDVLSGSDIAAMDDDELSLRLAETHVLARILPHQKLRVVNILRKQGEVVAMTGDGVNDAPALKAANIGIAFGSGTDVAKEAADIILLKNSFDVITHAIAEGRKILDNIKKITAYLLSTSTSEIVVVGFALILGGPLPVLPAQILWTNIIEEGLMNFAFAFEPAEPDIMKRDPKTHTMHGVLTPNLRNLIITIAVITGVLLISIYLFLLSQGIPVEKLRTIMFAALSIDSIFFAFSLKNLKRPIWQIRIFSNRYLILSFAASVSALAAALFIPPVQNMLSLVPLLPAELVLIFCIGIINLIIIELAKYFVIEKQSA</sequence>
<dbReference type="PROSITE" id="PS00154">
    <property type="entry name" value="ATPASE_E1_E2"/>
    <property type="match status" value="1"/>
</dbReference>
<evidence type="ECO:0000256" key="9">
    <source>
        <dbReference type="ARBA" id="ARBA00022989"/>
    </source>
</evidence>
<evidence type="ECO:0000313" key="14">
    <source>
        <dbReference type="Proteomes" id="UP000230638"/>
    </source>
</evidence>
<feature type="transmembrane region" description="Helical" evidence="11">
    <location>
        <begin position="840"/>
        <end position="860"/>
    </location>
</feature>
<comment type="similarity">
    <text evidence="2">Belongs to the cation transport ATPase (P-type) (TC 3.A.3) family. Type IIA subfamily.</text>
</comment>
<dbReference type="InterPro" id="IPR050510">
    <property type="entry name" value="Cation_transp_ATPase_P-type"/>
</dbReference>